<evidence type="ECO:0000313" key="3">
    <source>
        <dbReference type="EMBL" id="MBB6349760.1"/>
    </source>
</evidence>
<dbReference type="PANTHER" id="PTHR38110">
    <property type="entry name" value="CHROMOSOME 23, WHOLE GENOME SHOTGUN SEQUENCE"/>
    <property type="match status" value="1"/>
</dbReference>
<reference evidence="3 4" key="1">
    <citation type="submission" date="2020-08" db="EMBL/GenBank/DDBJ databases">
        <title>Sequencing the genomes of 1000 actinobacteria strains.</title>
        <authorList>
            <person name="Klenk H.-P."/>
        </authorList>
    </citation>
    <scope>NUCLEOTIDE SEQUENCE [LARGE SCALE GENOMIC DNA]</scope>
    <source>
        <strain evidence="3 4">DSM 45913</strain>
    </source>
</reference>
<proteinExistence type="predicted"/>
<sequence length="272" mass="28769">MGTFQEATALTAMPARGAGVYGAELDPQWSVGTRLHGGYLLAVLGRAACLSSGGAGHPHVTAVSASFVEPPEPGAAEVRVETLRVGRSLAQVRATLAQRDRPLVEALITLGALDDTGPWWSAAEPVEIPPREECFPAPANPPGAGFPVPLMDVVEQHIHPEHLAFAFGAPARRGLIATWQRLADGSDWDPLSLLVALDPVPPASYDLGLPGWVPTVQLSAYVRRLPAPGPVRVRLQATDVGGDRMDETAQIWDHKGRLVAQATQLAAVRIPA</sequence>
<dbReference type="InterPro" id="IPR049450">
    <property type="entry name" value="ACOT8-like_C"/>
</dbReference>
<dbReference type="InterPro" id="IPR052389">
    <property type="entry name" value="Sec_Metab_Biosynth-Assoc"/>
</dbReference>
<accession>A0A7X0F221</accession>
<dbReference type="InterPro" id="IPR029069">
    <property type="entry name" value="HotDog_dom_sf"/>
</dbReference>
<evidence type="ECO:0000259" key="1">
    <source>
        <dbReference type="Pfam" id="PF13622"/>
    </source>
</evidence>
<protein>
    <submittedName>
        <fullName evidence="3">Acyl-coenzyme A thioesterase PaaI-like protein</fullName>
    </submittedName>
</protein>
<dbReference type="Proteomes" id="UP000583800">
    <property type="component" value="Unassembled WGS sequence"/>
</dbReference>
<dbReference type="SUPFAM" id="SSF54637">
    <property type="entry name" value="Thioesterase/thiol ester dehydrase-isomerase"/>
    <property type="match status" value="2"/>
</dbReference>
<dbReference type="InterPro" id="IPR049449">
    <property type="entry name" value="TesB_ACOT8-like_N"/>
</dbReference>
<dbReference type="Pfam" id="PF20789">
    <property type="entry name" value="4HBT_3C"/>
    <property type="match status" value="1"/>
</dbReference>
<comment type="caution">
    <text evidence="3">The sequence shown here is derived from an EMBL/GenBank/DDBJ whole genome shotgun (WGS) entry which is preliminary data.</text>
</comment>
<organism evidence="3 4">
    <name type="scientific">Nonomuraea muscovyensis</name>
    <dbReference type="NCBI Taxonomy" id="1124761"/>
    <lineage>
        <taxon>Bacteria</taxon>
        <taxon>Bacillati</taxon>
        <taxon>Actinomycetota</taxon>
        <taxon>Actinomycetes</taxon>
        <taxon>Streptosporangiales</taxon>
        <taxon>Streptosporangiaceae</taxon>
        <taxon>Nonomuraea</taxon>
    </lineage>
</organism>
<dbReference type="RefSeq" id="WP_185087285.1">
    <property type="nucleotide sequence ID" value="NZ_JACHJB010000002.1"/>
</dbReference>
<feature type="domain" description="Acyl-CoA thioesterase-like N-terminal HotDog" evidence="1">
    <location>
        <begin position="26"/>
        <end position="110"/>
    </location>
</feature>
<dbReference type="Gene3D" id="2.40.160.210">
    <property type="entry name" value="Acyl-CoA thioesterase, double hotdog domain"/>
    <property type="match status" value="1"/>
</dbReference>
<dbReference type="PANTHER" id="PTHR38110:SF1">
    <property type="entry name" value="THIOESTERASE DOMAIN-CONTAINING PROTEIN"/>
    <property type="match status" value="1"/>
</dbReference>
<keyword evidence="4" id="KW-1185">Reference proteome</keyword>
<dbReference type="InterPro" id="IPR042171">
    <property type="entry name" value="Acyl-CoA_hotdog"/>
</dbReference>
<dbReference type="EMBL" id="JACHJB010000002">
    <property type="protein sequence ID" value="MBB6349760.1"/>
    <property type="molecule type" value="Genomic_DNA"/>
</dbReference>
<dbReference type="AlphaFoldDB" id="A0A7X0F221"/>
<evidence type="ECO:0000313" key="4">
    <source>
        <dbReference type="Proteomes" id="UP000583800"/>
    </source>
</evidence>
<feature type="domain" description="Acyl-CoA thioesterase-like C-terminal" evidence="2">
    <location>
        <begin position="136"/>
        <end position="268"/>
    </location>
</feature>
<evidence type="ECO:0000259" key="2">
    <source>
        <dbReference type="Pfam" id="PF20789"/>
    </source>
</evidence>
<gene>
    <name evidence="3" type="ORF">FHU36_006305</name>
</gene>
<name>A0A7X0F221_9ACTN</name>
<dbReference type="Pfam" id="PF13622">
    <property type="entry name" value="4HBT_3"/>
    <property type="match status" value="1"/>
</dbReference>